<feature type="transmembrane region" description="Helical" evidence="7">
    <location>
        <begin position="83"/>
        <end position="99"/>
    </location>
</feature>
<evidence type="ECO:0000256" key="6">
    <source>
        <dbReference type="ARBA" id="ARBA00023136"/>
    </source>
</evidence>
<comment type="subcellular location">
    <subcellularLocation>
        <location evidence="1">Cell membrane</location>
        <topology evidence="1">Multi-pass membrane protein</topology>
    </subcellularLocation>
</comment>
<evidence type="ECO:0000256" key="4">
    <source>
        <dbReference type="ARBA" id="ARBA00022692"/>
    </source>
</evidence>
<keyword evidence="5 7" id="KW-1133">Transmembrane helix</keyword>
<accession>A0A2T3NHW3</accession>
<evidence type="ECO:0008006" key="10">
    <source>
        <dbReference type="Google" id="ProtNLM"/>
    </source>
</evidence>
<evidence type="ECO:0000256" key="1">
    <source>
        <dbReference type="ARBA" id="ARBA00004651"/>
    </source>
</evidence>
<evidence type="ECO:0000256" key="3">
    <source>
        <dbReference type="ARBA" id="ARBA00022475"/>
    </source>
</evidence>
<dbReference type="PANTHER" id="PTHR30509:SF9">
    <property type="entry name" value="MULTIDRUG RESISTANCE PROTEIN MDTO"/>
    <property type="match status" value="1"/>
</dbReference>
<name>A0A2T3NHW3_9GAMM</name>
<keyword evidence="3" id="KW-1003">Cell membrane</keyword>
<dbReference type="EMBL" id="PYMB01000002">
    <property type="protein sequence ID" value="PSW14616.1"/>
    <property type="molecule type" value="Genomic_DNA"/>
</dbReference>
<evidence type="ECO:0000313" key="8">
    <source>
        <dbReference type="EMBL" id="PSW14616.1"/>
    </source>
</evidence>
<organism evidence="8 9">
    <name type="scientific">Photobacterium rosenbergii</name>
    <dbReference type="NCBI Taxonomy" id="294936"/>
    <lineage>
        <taxon>Bacteria</taxon>
        <taxon>Pseudomonadati</taxon>
        <taxon>Pseudomonadota</taxon>
        <taxon>Gammaproteobacteria</taxon>
        <taxon>Vibrionales</taxon>
        <taxon>Vibrionaceae</taxon>
        <taxon>Photobacterium</taxon>
    </lineage>
</organism>
<dbReference type="OrthoDB" id="5750541at2"/>
<feature type="transmembrane region" description="Helical" evidence="7">
    <location>
        <begin position="306"/>
        <end position="326"/>
    </location>
</feature>
<feature type="transmembrane region" description="Helical" evidence="7">
    <location>
        <begin position="136"/>
        <end position="155"/>
    </location>
</feature>
<sequence>MLTLSPASKEALKVAIAFSLSIIIAIAFGWQKPYWAAIAVIVVAANDNYETAIKHGQNRLLGTFAGVAFAFTVVHFFAQDRELFILSILAFSAVCVYMSSCERYGYAFKMAFTVGVIIAAMGQFDSYSTFDFAVIRVQETVLGILVYSLVFQFLWPRNTHTLFKRRATLDIEQQIQKVRQQLANHYLQRLAVDDENQSTNDSLVTLLKEAINDSPRVFSERLMWKKLVAFLEDTETVSTNQTDSERRKALTVRYCTLNAAIQYLREDKEDKILMLPAVSQMTPVTINTHFWADVKHSLFNNYQNRLIYVLRAQAALVTCYAMWIYFPMPGGILFPLISSSFINALCEVPSAYYKYTVLGICTFSVIILSEYVYLMPSFTEGYELAAFYFINIFFIWRLFSTPQLAVLRVLGGNMLVVLTMSAMYLTPAFSITSSLNMLLFMFIILLVSRFYTMLTEEIATGIGVRT</sequence>
<keyword evidence="6 7" id="KW-0472">Membrane</keyword>
<keyword evidence="2" id="KW-0813">Transport</keyword>
<gene>
    <name evidence="8" type="ORF">C9J01_09350</name>
</gene>
<feature type="transmembrane region" description="Helical" evidence="7">
    <location>
        <begin position="60"/>
        <end position="77"/>
    </location>
</feature>
<comment type="caution">
    <text evidence="8">The sequence shown here is derived from an EMBL/GenBank/DDBJ whole genome shotgun (WGS) entry which is preliminary data.</text>
</comment>
<feature type="transmembrane region" description="Helical" evidence="7">
    <location>
        <begin position="431"/>
        <end position="451"/>
    </location>
</feature>
<evidence type="ECO:0000256" key="5">
    <source>
        <dbReference type="ARBA" id="ARBA00022989"/>
    </source>
</evidence>
<evidence type="ECO:0000256" key="7">
    <source>
        <dbReference type="SAM" id="Phobius"/>
    </source>
</evidence>
<dbReference type="AlphaFoldDB" id="A0A2T3NHW3"/>
<proteinExistence type="predicted"/>
<dbReference type="Proteomes" id="UP000241346">
    <property type="component" value="Unassembled WGS sequence"/>
</dbReference>
<dbReference type="RefSeq" id="WP_107297855.1">
    <property type="nucleotide sequence ID" value="NZ_PYMB01000002.1"/>
</dbReference>
<keyword evidence="4 7" id="KW-0812">Transmembrane</keyword>
<dbReference type="Pfam" id="PF04632">
    <property type="entry name" value="FUSC"/>
    <property type="match status" value="1"/>
</dbReference>
<feature type="transmembrane region" description="Helical" evidence="7">
    <location>
        <begin position="355"/>
        <end position="375"/>
    </location>
</feature>
<dbReference type="PANTHER" id="PTHR30509">
    <property type="entry name" value="P-HYDROXYBENZOIC ACID EFFLUX PUMP SUBUNIT-RELATED"/>
    <property type="match status" value="1"/>
</dbReference>
<evidence type="ECO:0000313" key="9">
    <source>
        <dbReference type="Proteomes" id="UP000241346"/>
    </source>
</evidence>
<protein>
    <recommendedName>
        <fullName evidence="10">FUSC family protein</fullName>
    </recommendedName>
</protein>
<feature type="transmembrane region" description="Helical" evidence="7">
    <location>
        <begin position="34"/>
        <end position="53"/>
    </location>
</feature>
<feature type="transmembrane region" description="Helical" evidence="7">
    <location>
        <begin position="106"/>
        <end position="124"/>
    </location>
</feature>
<dbReference type="GO" id="GO:0022857">
    <property type="term" value="F:transmembrane transporter activity"/>
    <property type="evidence" value="ECO:0007669"/>
    <property type="project" value="InterPro"/>
</dbReference>
<dbReference type="InterPro" id="IPR006726">
    <property type="entry name" value="PHBA_efflux_AaeB/fusaric-R"/>
</dbReference>
<evidence type="ECO:0000256" key="2">
    <source>
        <dbReference type="ARBA" id="ARBA00022448"/>
    </source>
</evidence>
<reference evidence="8 9" key="1">
    <citation type="submission" date="2018-03" db="EMBL/GenBank/DDBJ databases">
        <title>Whole genome sequencing of Histamine producing bacteria.</title>
        <authorList>
            <person name="Butler K."/>
        </authorList>
    </citation>
    <scope>NUCLEOTIDE SEQUENCE [LARGE SCALE GENOMIC DNA]</scope>
    <source>
        <strain evidence="8 9">DSM 19138</strain>
    </source>
</reference>
<dbReference type="GO" id="GO:0005886">
    <property type="term" value="C:plasma membrane"/>
    <property type="evidence" value="ECO:0007669"/>
    <property type="project" value="UniProtKB-SubCell"/>
</dbReference>
<feature type="transmembrane region" description="Helical" evidence="7">
    <location>
        <begin position="381"/>
        <end position="399"/>
    </location>
</feature>